<comment type="similarity">
    <text evidence="1">Belongs to the AAR2 family.</text>
</comment>
<organism evidence="5 6">
    <name type="scientific">Coccomyxa subellipsoidea</name>
    <dbReference type="NCBI Taxonomy" id="248742"/>
    <lineage>
        <taxon>Eukaryota</taxon>
        <taxon>Viridiplantae</taxon>
        <taxon>Chlorophyta</taxon>
        <taxon>core chlorophytes</taxon>
        <taxon>Trebouxiophyceae</taxon>
        <taxon>Trebouxiophyceae incertae sedis</taxon>
        <taxon>Coccomyxaceae</taxon>
        <taxon>Coccomyxa</taxon>
    </lineage>
</organism>
<dbReference type="Gene3D" id="2.60.34.20">
    <property type="match status" value="1"/>
</dbReference>
<keyword evidence="6" id="KW-1185">Reference proteome</keyword>
<evidence type="ECO:0008006" key="7">
    <source>
        <dbReference type="Google" id="ProtNLM"/>
    </source>
</evidence>
<dbReference type="InterPro" id="IPR033648">
    <property type="entry name" value="AAR2_C"/>
</dbReference>
<evidence type="ECO:0000259" key="3">
    <source>
        <dbReference type="Pfam" id="PF05282"/>
    </source>
</evidence>
<name>A0ABR2YEU0_9CHLO</name>
<protein>
    <recommendedName>
        <fullName evidence="7">AAR2-domain-containing protein</fullName>
    </recommendedName>
</protein>
<gene>
    <name evidence="5" type="ORF">WJX75_002704</name>
</gene>
<proteinExistence type="inferred from homology"/>
<reference evidence="5 6" key="1">
    <citation type="journal article" date="2024" name="Nat. Commun.">
        <title>Phylogenomics reveals the evolutionary origins of lichenization in chlorophyte algae.</title>
        <authorList>
            <person name="Puginier C."/>
            <person name="Libourel C."/>
            <person name="Otte J."/>
            <person name="Skaloud P."/>
            <person name="Haon M."/>
            <person name="Grisel S."/>
            <person name="Petersen M."/>
            <person name="Berrin J.G."/>
            <person name="Delaux P.M."/>
            <person name="Dal Grande F."/>
            <person name="Keller J."/>
        </authorList>
    </citation>
    <scope>NUCLEOTIDE SEQUENCE [LARGE SCALE GENOMIC DNA]</scope>
    <source>
        <strain evidence="5 6">SAG 216-7</strain>
    </source>
</reference>
<evidence type="ECO:0000313" key="6">
    <source>
        <dbReference type="Proteomes" id="UP001491310"/>
    </source>
</evidence>
<sequence>MANAAPYSVNISPDQAKELAEIGGSLLLLDVPEGTVVGIDQQTFVVGPKFKGVKILPPGPHFVSCNATSGSEFAPTLGFFVHMAPRSVVVRRWDRGEELLAPIADPDEVERLATGVRRYDFDANLAPYDLSSYATWQSLSRHITAGVVERLSPVAGGNICVTAEADPSLLAPRTAAEARLSEQLASKASTQEASGAPSGNQEAVEERNGHAEASASGRPPAAALAKGVGRCFYTRLPRNAKVTGLTPQELTQLNLDKSRLLDEVIADLYGGDADIILGELQFAFLAFLLGHSLEAFGQWKALLHLALACEEAPVQTRPALYAKLLAAVRAQLQHCLAAGRGPDAAQPSPLGLPMTDELLADSFLKRLFARFYDSLHSAGGRVPSNLQAEASKLQKTLEAGLGWSFSIGELAGESDDEDAPVIVEL</sequence>
<dbReference type="InterPro" id="IPR033647">
    <property type="entry name" value="Aar2_N"/>
</dbReference>
<comment type="caution">
    <text evidence="5">The sequence shown here is derived from an EMBL/GenBank/DDBJ whole genome shotgun (WGS) entry which is preliminary data.</text>
</comment>
<evidence type="ECO:0000313" key="5">
    <source>
        <dbReference type="EMBL" id="KAK9904022.1"/>
    </source>
</evidence>
<dbReference type="InterPro" id="IPR038516">
    <property type="entry name" value="AAR2_N_sf"/>
</dbReference>
<dbReference type="Pfam" id="PF20981">
    <property type="entry name" value="AAR2_1st"/>
    <property type="match status" value="1"/>
</dbReference>
<dbReference type="CDD" id="cd13778">
    <property type="entry name" value="Aar2_C"/>
    <property type="match status" value="1"/>
</dbReference>
<dbReference type="PANTHER" id="PTHR12689:SF4">
    <property type="entry name" value="PROTEIN AAR2 HOMOLOG"/>
    <property type="match status" value="1"/>
</dbReference>
<dbReference type="CDD" id="cd13777">
    <property type="entry name" value="Aar2_N"/>
    <property type="match status" value="1"/>
</dbReference>
<evidence type="ECO:0000256" key="2">
    <source>
        <dbReference type="SAM" id="MobiDB-lite"/>
    </source>
</evidence>
<evidence type="ECO:0000256" key="1">
    <source>
        <dbReference type="ARBA" id="ARBA00006281"/>
    </source>
</evidence>
<accession>A0ABR2YEU0</accession>
<dbReference type="InterPro" id="IPR038514">
    <property type="entry name" value="AAR2_C_sf"/>
</dbReference>
<feature type="compositionally biased region" description="Polar residues" evidence="2">
    <location>
        <begin position="183"/>
        <end position="201"/>
    </location>
</feature>
<dbReference type="PANTHER" id="PTHR12689">
    <property type="entry name" value="A1 CISTRON SPLICING FACTOR AAR2-RELATED"/>
    <property type="match status" value="1"/>
</dbReference>
<dbReference type="InterPro" id="IPR007946">
    <property type="entry name" value="AAR2"/>
</dbReference>
<dbReference type="Pfam" id="PF05282">
    <property type="entry name" value="AAR2"/>
    <property type="match status" value="1"/>
</dbReference>
<evidence type="ECO:0000259" key="4">
    <source>
        <dbReference type="Pfam" id="PF20981"/>
    </source>
</evidence>
<feature type="domain" description="AAR2 N-terminal" evidence="4">
    <location>
        <begin position="24"/>
        <end position="153"/>
    </location>
</feature>
<feature type="region of interest" description="Disordered" evidence="2">
    <location>
        <begin position="181"/>
        <end position="220"/>
    </location>
</feature>
<dbReference type="EMBL" id="JALJOT010000013">
    <property type="protein sequence ID" value="KAK9904022.1"/>
    <property type="molecule type" value="Genomic_DNA"/>
</dbReference>
<feature type="domain" description="AAR2 C-terminal" evidence="3">
    <location>
        <begin position="233"/>
        <end position="406"/>
    </location>
</feature>
<dbReference type="Proteomes" id="UP001491310">
    <property type="component" value="Unassembled WGS sequence"/>
</dbReference>
<dbReference type="Gene3D" id="1.25.40.550">
    <property type="entry name" value="Aar2, C-terminal domain-like"/>
    <property type="match status" value="1"/>
</dbReference>